<sequence>MTDWPVPLRGVTESIITTEGPNGRWNAAALGLHAGDVVTAETWGHTRTRRNFERTGVGYVHFTRDARLFVEAALGVHETDEPALPSADARVRVDVERREAGKRDGTPWASWALHPTAVAVDEERVPLTNRGFAAVVEATVAASRIGVEAYDDDVLRRRLDHATAVARRCGGPAEHDAIDRVHEHVEGARSDG</sequence>
<dbReference type="InterPro" id="IPR007386">
    <property type="entry name" value="DUF447_N"/>
</dbReference>
<evidence type="ECO:0000259" key="2">
    <source>
        <dbReference type="Pfam" id="PF20766"/>
    </source>
</evidence>
<dbReference type="SUPFAM" id="SSF50475">
    <property type="entry name" value="FMN-binding split barrel"/>
    <property type="match status" value="1"/>
</dbReference>
<comment type="caution">
    <text evidence="3">The sequence shown here is derived from an EMBL/GenBank/DDBJ whole genome shotgun (WGS) entry which is preliminary data.</text>
</comment>
<dbReference type="AlphaFoldDB" id="A0AAV3S628"/>
<name>A0AAV3S628_9EURY</name>
<organism evidence="3 4">
    <name type="scientific">Halarchaeum salinum</name>
    <dbReference type="NCBI Taxonomy" id="489912"/>
    <lineage>
        <taxon>Archaea</taxon>
        <taxon>Methanobacteriati</taxon>
        <taxon>Methanobacteriota</taxon>
        <taxon>Stenosarchaea group</taxon>
        <taxon>Halobacteria</taxon>
        <taxon>Halobacteriales</taxon>
        <taxon>Halobacteriaceae</taxon>
    </lineage>
</organism>
<dbReference type="Proteomes" id="UP001500837">
    <property type="component" value="Unassembled WGS sequence"/>
</dbReference>
<dbReference type="EMBL" id="BAAABL010000035">
    <property type="protein sequence ID" value="GAA0296411.1"/>
    <property type="molecule type" value="Genomic_DNA"/>
</dbReference>
<evidence type="ECO:0000259" key="1">
    <source>
        <dbReference type="Pfam" id="PF04289"/>
    </source>
</evidence>
<dbReference type="Pfam" id="PF04289">
    <property type="entry name" value="DUF447_N"/>
    <property type="match status" value="1"/>
</dbReference>
<proteinExistence type="predicted"/>
<dbReference type="InterPro" id="IPR012349">
    <property type="entry name" value="Split_barrel_FMN-bd"/>
</dbReference>
<accession>A0AAV3S628</accession>
<dbReference type="Gene3D" id="2.30.110.10">
    <property type="entry name" value="Electron Transport, Fmn-binding Protein, Chain A"/>
    <property type="match status" value="1"/>
</dbReference>
<dbReference type="RefSeq" id="WP_211313036.1">
    <property type="nucleotide sequence ID" value="NZ_BAAABL010000035.1"/>
</dbReference>
<feature type="domain" description="DUF447" evidence="1">
    <location>
        <begin position="12"/>
        <end position="103"/>
    </location>
</feature>
<evidence type="ECO:0000313" key="3">
    <source>
        <dbReference type="EMBL" id="GAA0296411.1"/>
    </source>
</evidence>
<gene>
    <name evidence="3" type="ORF">GCM10009066_08600</name>
</gene>
<evidence type="ECO:0000313" key="4">
    <source>
        <dbReference type="Proteomes" id="UP001500837"/>
    </source>
</evidence>
<feature type="domain" description="DUF447" evidence="2">
    <location>
        <begin position="129"/>
        <end position="182"/>
    </location>
</feature>
<protein>
    <recommendedName>
        <fullName evidence="5">DUF447 family protein</fullName>
    </recommendedName>
</protein>
<keyword evidence="4" id="KW-1185">Reference proteome</keyword>
<dbReference type="InterPro" id="IPR049288">
    <property type="entry name" value="DUF447_C"/>
</dbReference>
<reference evidence="3 4" key="1">
    <citation type="journal article" date="2019" name="Int. J. Syst. Evol. Microbiol.">
        <title>The Global Catalogue of Microorganisms (GCM) 10K type strain sequencing project: providing services to taxonomists for standard genome sequencing and annotation.</title>
        <authorList>
            <consortium name="The Broad Institute Genomics Platform"/>
            <consortium name="The Broad Institute Genome Sequencing Center for Infectious Disease"/>
            <person name="Wu L."/>
            <person name="Ma J."/>
        </authorList>
    </citation>
    <scope>NUCLEOTIDE SEQUENCE [LARGE SCALE GENOMIC DNA]</scope>
    <source>
        <strain evidence="3 4">JCM 16330</strain>
    </source>
</reference>
<dbReference type="Gene3D" id="1.20.58.290">
    <property type="entry name" value="Hypothetical membrane protein ta0354_69_121"/>
    <property type="match status" value="1"/>
</dbReference>
<dbReference type="Pfam" id="PF20766">
    <property type="entry name" value="DUF447_C"/>
    <property type="match status" value="1"/>
</dbReference>
<evidence type="ECO:0008006" key="5">
    <source>
        <dbReference type="Google" id="ProtNLM"/>
    </source>
</evidence>